<dbReference type="AlphaFoldDB" id="A0A8H3TW22"/>
<organism evidence="2 3">
    <name type="scientific">Naganishia liquefaciens</name>
    <dbReference type="NCBI Taxonomy" id="104408"/>
    <lineage>
        <taxon>Eukaryota</taxon>
        <taxon>Fungi</taxon>
        <taxon>Dikarya</taxon>
        <taxon>Basidiomycota</taxon>
        <taxon>Agaricomycotina</taxon>
        <taxon>Tremellomycetes</taxon>
        <taxon>Filobasidiales</taxon>
        <taxon>Filobasidiaceae</taxon>
        <taxon>Naganishia</taxon>
    </lineage>
</organism>
<comment type="caution">
    <text evidence="2">The sequence shown here is derived from an EMBL/GenBank/DDBJ whole genome shotgun (WGS) entry which is preliminary data.</text>
</comment>
<feature type="region of interest" description="Disordered" evidence="1">
    <location>
        <begin position="54"/>
        <end position="94"/>
    </location>
</feature>
<protein>
    <submittedName>
        <fullName evidence="2">Uncharacterized protein</fullName>
    </submittedName>
</protein>
<dbReference type="Proteomes" id="UP000620104">
    <property type="component" value="Unassembled WGS sequence"/>
</dbReference>
<feature type="compositionally biased region" description="Polar residues" evidence="1">
    <location>
        <begin position="69"/>
        <end position="88"/>
    </location>
</feature>
<evidence type="ECO:0000313" key="3">
    <source>
        <dbReference type="Proteomes" id="UP000620104"/>
    </source>
</evidence>
<dbReference type="EMBL" id="BLZA01000028">
    <property type="protein sequence ID" value="GHJ88124.1"/>
    <property type="molecule type" value="Genomic_DNA"/>
</dbReference>
<evidence type="ECO:0000256" key="1">
    <source>
        <dbReference type="SAM" id="MobiDB-lite"/>
    </source>
</evidence>
<gene>
    <name evidence="2" type="ORF">NliqN6_4526</name>
</gene>
<feature type="compositionally biased region" description="Low complexity" evidence="1">
    <location>
        <begin position="54"/>
        <end position="67"/>
    </location>
</feature>
<accession>A0A8H3TW22</accession>
<sequence length="94" mass="10369">MTPYFARNSNFVFVPHPLEQTDAPGLPLSIRHPLPEFPQYPYPYDSEIQPLVNSQASGAMSSGDAGSLPASSHFINSTRNETPPQDNLASERRI</sequence>
<name>A0A8H3TW22_9TREE</name>
<evidence type="ECO:0000313" key="2">
    <source>
        <dbReference type="EMBL" id="GHJ88124.1"/>
    </source>
</evidence>
<reference evidence="2" key="1">
    <citation type="submission" date="2020-07" db="EMBL/GenBank/DDBJ databases">
        <title>Draft Genome Sequence of a Deep-Sea Yeast, Naganishia (Cryptococcus) liquefaciens strain N6.</title>
        <authorList>
            <person name="Han Y.W."/>
            <person name="Kajitani R."/>
            <person name="Morimoto H."/>
            <person name="Parhat M."/>
            <person name="Tsubouchi H."/>
            <person name="Bakenova O."/>
            <person name="Ogata M."/>
            <person name="Argunhan B."/>
            <person name="Aoki R."/>
            <person name="Kajiwara S."/>
            <person name="Itoh T."/>
            <person name="Iwasaki H."/>
        </authorList>
    </citation>
    <scope>NUCLEOTIDE SEQUENCE</scope>
    <source>
        <strain evidence="2">N6</strain>
    </source>
</reference>
<keyword evidence="3" id="KW-1185">Reference proteome</keyword>
<proteinExistence type="predicted"/>